<protein>
    <submittedName>
        <fullName evidence="2">Uncharacterized protein</fullName>
    </submittedName>
</protein>
<keyword evidence="3" id="KW-1185">Reference proteome</keyword>
<dbReference type="Proteomes" id="UP000707071">
    <property type="component" value="Unassembled WGS sequence"/>
</dbReference>
<accession>A0A9P7QE89</accession>
<name>A0A9P7QE89_9HYPO</name>
<organism evidence="2 3">
    <name type="scientific">Claviceps aff. purpurea</name>
    <dbReference type="NCBI Taxonomy" id="1967640"/>
    <lineage>
        <taxon>Eukaryota</taxon>
        <taxon>Fungi</taxon>
        <taxon>Dikarya</taxon>
        <taxon>Ascomycota</taxon>
        <taxon>Pezizomycotina</taxon>
        <taxon>Sordariomycetes</taxon>
        <taxon>Hypocreomycetidae</taxon>
        <taxon>Hypocreales</taxon>
        <taxon>Clavicipitaceae</taxon>
        <taxon>Claviceps</taxon>
    </lineage>
</organism>
<feature type="region of interest" description="Disordered" evidence="1">
    <location>
        <begin position="17"/>
        <end position="71"/>
    </location>
</feature>
<reference evidence="2 3" key="1">
    <citation type="journal article" date="2020" name="bioRxiv">
        <title>Whole genome comparisons of ergot fungi reveals the divergence and evolution of species within the genus Claviceps are the result of varying mechanisms driving genome evolution and host range expansion.</title>
        <authorList>
            <person name="Wyka S.A."/>
            <person name="Mondo S.J."/>
            <person name="Liu M."/>
            <person name="Dettman J."/>
            <person name="Nalam V."/>
            <person name="Broders K.D."/>
        </authorList>
    </citation>
    <scope>NUCLEOTIDE SEQUENCE [LARGE SCALE GENOMIC DNA]</scope>
    <source>
        <strain evidence="2 3">Clav52</strain>
    </source>
</reference>
<gene>
    <name evidence="2" type="ORF">E4U09_003560</name>
</gene>
<evidence type="ECO:0000313" key="3">
    <source>
        <dbReference type="Proteomes" id="UP000707071"/>
    </source>
</evidence>
<dbReference type="AlphaFoldDB" id="A0A9P7QE89"/>
<dbReference type="EMBL" id="SRRH01000287">
    <property type="protein sequence ID" value="KAG6292102.1"/>
    <property type="molecule type" value="Genomic_DNA"/>
</dbReference>
<comment type="caution">
    <text evidence="2">The sequence shown here is derived from an EMBL/GenBank/DDBJ whole genome shotgun (WGS) entry which is preliminary data.</text>
</comment>
<sequence>MPATREALLVQDVTEKVREAGGPGQQDAETCPKSRLRIGGPDNLTRACRPEKTGNLTNGRTAVSERSRFKH</sequence>
<proteinExistence type="predicted"/>
<evidence type="ECO:0000313" key="2">
    <source>
        <dbReference type="EMBL" id="KAG6292102.1"/>
    </source>
</evidence>
<evidence type="ECO:0000256" key="1">
    <source>
        <dbReference type="SAM" id="MobiDB-lite"/>
    </source>
</evidence>